<dbReference type="Proteomes" id="UP000019118">
    <property type="component" value="Unassembled WGS sequence"/>
</dbReference>
<reference evidence="3" key="2">
    <citation type="submission" date="2024-08" db="UniProtKB">
        <authorList>
            <consortium name="EnsemblMetazoa"/>
        </authorList>
    </citation>
    <scope>IDENTIFICATION</scope>
</reference>
<evidence type="ECO:0000256" key="1">
    <source>
        <dbReference type="ARBA" id="ARBA00008563"/>
    </source>
</evidence>
<protein>
    <recommendedName>
        <fullName evidence="2">Large ribosomal subunit protein bL21m</fullName>
    </recommendedName>
</protein>
<evidence type="ECO:0000256" key="2">
    <source>
        <dbReference type="ARBA" id="ARBA00044129"/>
    </source>
</evidence>
<dbReference type="AlphaFoldDB" id="A0AAR5PYV3"/>
<proteinExistence type="inferred from homology"/>
<evidence type="ECO:0000313" key="4">
    <source>
        <dbReference type="Proteomes" id="UP000019118"/>
    </source>
</evidence>
<dbReference type="GO" id="GO:0005762">
    <property type="term" value="C:mitochondrial large ribosomal subunit"/>
    <property type="evidence" value="ECO:0007669"/>
    <property type="project" value="TreeGrafter"/>
</dbReference>
<accession>A0AAR5PYV3</accession>
<dbReference type="Pfam" id="PF00829">
    <property type="entry name" value="Ribosomal_L21p"/>
    <property type="match status" value="1"/>
</dbReference>
<evidence type="ECO:0000313" key="3">
    <source>
        <dbReference type="EnsemblMetazoa" id="XP_019766185.1"/>
    </source>
</evidence>
<dbReference type="SUPFAM" id="SSF141091">
    <property type="entry name" value="L21p-like"/>
    <property type="match status" value="1"/>
</dbReference>
<dbReference type="PANTHER" id="PTHR21349">
    <property type="entry name" value="50S RIBOSOMAL PROTEIN L21"/>
    <property type="match status" value="1"/>
</dbReference>
<dbReference type="PANTHER" id="PTHR21349:SF0">
    <property type="entry name" value="LARGE RIBOSOMAL SUBUNIT PROTEIN BL21M"/>
    <property type="match status" value="1"/>
</dbReference>
<organism evidence="3 4">
    <name type="scientific">Dendroctonus ponderosae</name>
    <name type="common">Mountain pine beetle</name>
    <dbReference type="NCBI Taxonomy" id="77166"/>
    <lineage>
        <taxon>Eukaryota</taxon>
        <taxon>Metazoa</taxon>
        <taxon>Ecdysozoa</taxon>
        <taxon>Arthropoda</taxon>
        <taxon>Hexapoda</taxon>
        <taxon>Insecta</taxon>
        <taxon>Pterygota</taxon>
        <taxon>Neoptera</taxon>
        <taxon>Endopterygota</taxon>
        <taxon>Coleoptera</taxon>
        <taxon>Polyphaga</taxon>
        <taxon>Cucujiformia</taxon>
        <taxon>Curculionidae</taxon>
        <taxon>Scolytinae</taxon>
        <taxon>Dendroctonus</taxon>
    </lineage>
</organism>
<keyword evidence="4" id="KW-1185">Reference proteome</keyword>
<comment type="similarity">
    <text evidence="1">Belongs to the bacterial ribosomal protein bL21 family.</text>
</comment>
<dbReference type="GO" id="GO:0003735">
    <property type="term" value="F:structural constituent of ribosome"/>
    <property type="evidence" value="ECO:0007669"/>
    <property type="project" value="TreeGrafter"/>
</dbReference>
<dbReference type="InterPro" id="IPR028909">
    <property type="entry name" value="bL21-like"/>
</dbReference>
<dbReference type="InterPro" id="IPR036164">
    <property type="entry name" value="bL21-like_sf"/>
</dbReference>
<dbReference type="EnsemblMetazoa" id="XM_019910626.1">
    <property type="protein sequence ID" value="XP_019766185.1"/>
    <property type="gene ID" value="LOC109541701"/>
</dbReference>
<name>A0AAR5PYV3_DENPD</name>
<sequence length="202" mass="22884">MAKLLPGLLLSNFSKLSLNSLQNAPKFTACANSILSRAEKYSTQHTPYEIVNDDQDYGLPNDTIEKVNHQIAEKQQGRLFAVVQVCGKQHKITQRDVLIVEGYWPPECGEKILLNKVLVLGAAEFSLIGRPLVQQGLVNVEATVIEKTLSHTKTHFRKKRRKQYMRTKFFKIPQTFLRINSIKVSPDVNNPPEVQGLDNVIF</sequence>
<reference evidence="4" key="1">
    <citation type="journal article" date="2013" name="Genome Biol.">
        <title>Draft genome of the mountain pine beetle, Dendroctonus ponderosae Hopkins, a major forest pest.</title>
        <authorList>
            <person name="Keeling C.I."/>
            <person name="Yuen M.M."/>
            <person name="Liao N.Y."/>
            <person name="Docking T.R."/>
            <person name="Chan S.K."/>
            <person name="Taylor G.A."/>
            <person name="Palmquist D.L."/>
            <person name="Jackman S.D."/>
            <person name="Nguyen A."/>
            <person name="Li M."/>
            <person name="Henderson H."/>
            <person name="Janes J.K."/>
            <person name="Zhao Y."/>
            <person name="Pandoh P."/>
            <person name="Moore R."/>
            <person name="Sperling F.A."/>
            <person name="Huber D.P."/>
            <person name="Birol I."/>
            <person name="Jones S.J."/>
            <person name="Bohlmann J."/>
        </authorList>
    </citation>
    <scope>NUCLEOTIDE SEQUENCE</scope>
</reference>